<name>A0ABR3GV43_9PEZI</name>
<evidence type="ECO:0000256" key="1">
    <source>
        <dbReference type="SAM" id="MobiDB-lite"/>
    </source>
</evidence>
<feature type="compositionally biased region" description="Polar residues" evidence="1">
    <location>
        <begin position="199"/>
        <end position="208"/>
    </location>
</feature>
<reference evidence="3 4" key="1">
    <citation type="submission" date="2024-02" db="EMBL/GenBank/DDBJ databases">
        <title>Discinaceae phylogenomics.</title>
        <authorList>
            <person name="Dirks A.C."/>
            <person name="James T.Y."/>
        </authorList>
    </citation>
    <scope>NUCLEOTIDE SEQUENCE [LARGE SCALE GENOMIC DNA]</scope>
    <source>
        <strain evidence="3 4">ACD0624</strain>
    </source>
</reference>
<proteinExistence type="predicted"/>
<keyword evidence="4" id="KW-1185">Reference proteome</keyword>
<feature type="compositionally biased region" description="Polar residues" evidence="1">
    <location>
        <begin position="502"/>
        <end position="514"/>
    </location>
</feature>
<evidence type="ECO:0000256" key="2">
    <source>
        <dbReference type="SAM" id="Phobius"/>
    </source>
</evidence>
<keyword evidence="2" id="KW-0472">Membrane</keyword>
<dbReference type="Proteomes" id="UP001447188">
    <property type="component" value="Unassembled WGS sequence"/>
</dbReference>
<feature type="compositionally biased region" description="Low complexity" evidence="1">
    <location>
        <begin position="214"/>
        <end position="234"/>
    </location>
</feature>
<protein>
    <recommendedName>
        <fullName evidence="5">Transmembrane protein</fullName>
    </recommendedName>
</protein>
<feature type="compositionally biased region" description="Polar residues" evidence="1">
    <location>
        <begin position="174"/>
        <end position="191"/>
    </location>
</feature>
<feature type="region of interest" description="Disordered" evidence="1">
    <location>
        <begin position="105"/>
        <end position="234"/>
    </location>
</feature>
<dbReference type="EMBL" id="JBBBZM010000008">
    <property type="protein sequence ID" value="KAL0639759.1"/>
    <property type="molecule type" value="Genomic_DNA"/>
</dbReference>
<feature type="compositionally biased region" description="Low complexity" evidence="1">
    <location>
        <begin position="392"/>
        <end position="408"/>
    </location>
</feature>
<keyword evidence="2" id="KW-0812">Transmembrane</keyword>
<feature type="compositionally biased region" description="Basic and acidic residues" evidence="1">
    <location>
        <begin position="107"/>
        <end position="118"/>
    </location>
</feature>
<feature type="region of interest" description="Disordered" evidence="1">
    <location>
        <begin position="385"/>
        <end position="410"/>
    </location>
</feature>
<accession>A0ABR3GV43</accession>
<gene>
    <name evidence="3" type="ORF">Q9L58_001074</name>
</gene>
<feature type="transmembrane region" description="Helical" evidence="2">
    <location>
        <begin position="14"/>
        <end position="32"/>
    </location>
</feature>
<sequence length="550" mass="58330">MVGVQASCKRHSDVAISIGLLTTFNAVGGVTAKAMKRFMQTYLFSLLPAGSSEENFVNALNRHWSVMLLVAVGAAAFAIVMAGIGLSGHNLDEVKQHVSGVVFGTDDTERRNSGEEHASWATPPPFIPRPRGANIQPSESAPGKLGTTEEGKRVAGRNNASSRSSVGRRLKGLTSGSSETTSFAESQAQDSSKSDMITRNRKSSQGCESTADWETSTSESIVSESRTTSDSRTVTSSIRLARSYMDGVFTMDMDMERTPRAEESRIFGPYGDASKDSASSLIADTPMGNEQNTIKRDHYKNRSTGGLTVVAGGEGFSFKKRKIGVILGGAISGNIREGKPVWNDASSIDSESASIGGFSSVFDEGPGEMTHPVPISSSFVSVPEQVVDEQPDSMSQSDSFPSGSPDGSNLRIGQVLSEASPDELVFTSNGAEELTIPGGQNSGTDGRVSRFSYRDEELALIRIPMLTGTPQLSVGDITSEVNALTEKNGCSPGQCLSPITELSSQESLEDTTPTALEGSLESGVPSSKRALTLPLPNFAGRKTAQRRGRR</sequence>
<comment type="caution">
    <text evidence="3">The sequence shown here is derived from an EMBL/GenBank/DDBJ whole genome shotgun (WGS) entry which is preliminary data.</text>
</comment>
<evidence type="ECO:0000313" key="3">
    <source>
        <dbReference type="EMBL" id="KAL0639759.1"/>
    </source>
</evidence>
<evidence type="ECO:0008006" key="5">
    <source>
        <dbReference type="Google" id="ProtNLM"/>
    </source>
</evidence>
<keyword evidence="2" id="KW-1133">Transmembrane helix</keyword>
<feature type="region of interest" description="Disordered" evidence="1">
    <location>
        <begin position="502"/>
        <end position="550"/>
    </location>
</feature>
<organism evidence="3 4">
    <name type="scientific">Discina gigas</name>
    <dbReference type="NCBI Taxonomy" id="1032678"/>
    <lineage>
        <taxon>Eukaryota</taxon>
        <taxon>Fungi</taxon>
        <taxon>Dikarya</taxon>
        <taxon>Ascomycota</taxon>
        <taxon>Pezizomycotina</taxon>
        <taxon>Pezizomycetes</taxon>
        <taxon>Pezizales</taxon>
        <taxon>Discinaceae</taxon>
        <taxon>Discina</taxon>
    </lineage>
</organism>
<evidence type="ECO:0000313" key="4">
    <source>
        <dbReference type="Proteomes" id="UP001447188"/>
    </source>
</evidence>
<feature type="transmembrane region" description="Helical" evidence="2">
    <location>
        <begin position="66"/>
        <end position="86"/>
    </location>
</feature>